<dbReference type="AlphaFoldDB" id="A0A368RJC6"/>
<sequence length="71" mass="8389">MWMARMWCCMVRVTWRPSEAPSTKARVRARKAIRSLTLLDIWEIWSERNSRFFGLCESSLISLVAKIKKEA</sequence>
<reference evidence="1" key="2">
    <citation type="submission" date="2015-07" db="EMBL/GenBank/DDBJ databases">
        <authorList>
            <person name="Noorani M."/>
        </authorList>
    </citation>
    <scope>NUCLEOTIDE SEQUENCE</scope>
    <source>
        <strain evidence="1">Yugu1</strain>
    </source>
</reference>
<name>A0A368RJC6_SETIT</name>
<reference evidence="1" key="1">
    <citation type="journal article" date="2012" name="Nat. Biotechnol.">
        <title>Reference genome sequence of the model plant Setaria.</title>
        <authorList>
            <person name="Bennetzen J.L."/>
            <person name="Schmutz J."/>
            <person name="Wang H."/>
            <person name="Percifield R."/>
            <person name="Hawkins J."/>
            <person name="Pontaroli A.C."/>
            <person name="Estep M."/>
            <person name="Feng L."/>
            <person name="Vaughn J.N."/>
            <person name="Grimwood J."/>
            <person name="Jenkins J."/>
            <person name="Barry K."/>
            <person name="Lindquist E."/>
            <person name="Hellsten U."/>
            <person name="Deshpande S."/>
            <person name="Wang X."/>
            <person name="Wu X."/>
            <person name="Mitros T."/>
            <person name="Triplett J."/>
            <person name="Yang X."/>
            <person name="Ye C.Y."/>
            <person name="Mauro-Herrera M."/>
            <person name="Wang L."/>
            <person name="Li P."/>
            <person name="Sharma M."/>
            <person name="Sharma R."/>
            <person name="Ronald P.C."/>
            <person name="Panaud O."/>
            <person name="Kellogg E.A."/>
            <person name="Brutnell T.P."/>
            <person name="Doust A.N."/>
            <person name="Tuskan G.A."/>
            <person name="Rokhsar D."/>
            <person name="Devos K.M."/>
        </authorList>
    </citation>
    <scope>NUCLEOTIDE SEQUENCE [LARGE SCALE GENOMIC DNA]</scope>
    <source>
        <strain evidence="1">Yugu1</strain>
    </source>
</reference>
<dbReference type="EMBL" id="CM003533">
    <property type="protein sequence ID" value="RCV30164.1"/>
    <property type="molecule type" value="Genomic_DNA"/>
</dbReference>
<evidence type="ECO:0000313" key="1">
    <source>
        <dbReference type="EMBL" id="RCV30164.1"/>
    </source>
</evidence>
<dbReference type="OrthoDB" id="682412at2759"/>
<proteinExistence type="predicted"/>
<organism evidence="1">
    <name type="scientific">Setaria italica</name>
    <name type="common">Foxtail millet</name>
    <name type="synonym">Panicum italicum</name>
    <dbReference type="NCBI Taxonomy" id="4555"/>
    <lineage>
        <taxon>Eukaryota</taxon>
        <taxon>Viridiplantae</taxon>
        <taxon>Streptophyta</taxon>
        <taxon>Embryophyta</taxon>
        <taxon>Tracheophyta</taxon>
        <taxon>Spermatophyta</taxon>
        <taxon>Magnoliopsida</taxon>
        <taxon>Liliopsida</taxon>
        <taxon>Poales</taxon>
        <taxon>Poaceae</taxon>
        <taxon>PACMAD clade</taxon>
        <taxon>Panicoideae</taxon>
        <taxon>Panicodae</taxon>
        <taxon>Paniceae</taxon>
        <taxon>Cenchrinae</taxon>
        <taxon>Setaria</taxon>
    </lineage>
</organism>
<gene>
    <name evidence="1" type="ORF">SETIT_6G071900v2</name>
</gene>
<protein>
    <submittedName>
        <fullName evidence="1">Uncharacterized protein</fullName>
    </submittedName>
</protein>
<accession>A0A368RJC6</accession>